<evidence type="ECO:0000313" key="18">
    <source>
        <dbReference type="EMBL" id="KAK3900171.1"/>
    </source>
</evidence>
<keyword evidence="9" id="KW-0479">Metal-binding</keyword>
<feature type="domain" description="Aminoacyl-transfer RNA synthetases class-II family profile" evidence="17">
    <location>
        <begin position="230"/>
        <end position="506"/>
    </location>
</feature>
<dbReference type="AlphaFoldDB" id="A0AAN6RS57"/>
<dbReference type="GO" id="GO:0046872">
    <property type="term" value="F:metal ion binding"/>
    <property type="evidence" value="ECO:0007669"/>
    <property type="project" value="UniProtKB-KW"/>
</dbReference>
<dbReference type="EMBL" id="MU855699">
    <property type="protein sequence ID" value="KAK3900171.1"/>
    <property type="molecule type" value="Genomic_DNA"/>
</dbReference>
<evidence type="ECO:0000256" key="11">
    <source>
        <dbReference type="ARBA" id="ARBA00022840"/>
    </source>
</evidence>
<dbReference type="Pfam" id="PF01409">
    <property type="entry name" value="tRNA-synt_2d"/>
    <property type="match status" value="1"/>
</dbReference>
<dbReference type="PANTHER" id="PTHR11538">
    <property type="entry name" value="PHENYLALANYL-TRNA SYNTHETASE"/>
    <property type="match status" value="1"/>
</dbReference>
<evidence type="ECO:0000256" key="1">
    <source>
        <dbReference type="ARBA" id="ARBA00001946"/>
    </source>
</evidence>
<comment type="subcellular location">
    <subcellularLocation>
        <location evidence="2">Cytoplasm</location>
    </subcellularLocation>
</comment>
<evidence type="ECO:0000256" key="5">
    <source>
        <dbReference type="ARBA" id="ARBA00012814"/>
    </source>
</evidence>
<dbReference type="CDD" id="cd00496">
    <property type="entry name" value="PheRS_alpha_core"/>
    <property type="match status" value="1"/>
</dbReference>
<dbReference type="GO" id="GO:0005829">
    <property type="term" value="C:cytosol"/>
    <property type="evidence" value="ECO:0007669"/>
    <property type="project" value="TreeGrafter"/>
</dbReference>
<evidence type="ECO:0000256" key="6">
    <source>
        <dbReference type="ARBA" id="ARBA00015409"/>
    </source>
</evidence>
<dbReference type="EC" id="6.1.1.20" evidence="5"/>
<evidence type="ECO:0000313" key="19">
    <source>
        <dbReference type="Proteomes" id="UP001303889"/>
    </source>
</evidence>
<dbReference type="SUPFAM" id="SSF55681">
    <property type="entry name" value="Class II aaRS and biotin synthetases"/>
    <property type="match status" value="1"/>
</dbReference>
<dbReference type="PANTHER" id="PTHR11538:SF40">
    <property type="entry name" value="PHENYLALANINE--TRNA LIGASE ALPHA SUBUNIT"/>
    <property type="match status" value="1"/>
</dbReference>
<dbReference type="Gene3D" id="3.30.930.10">
    <property type="entry name" value="Bira Bifunctional Protein, Domain 2"/>
    <property type="match status" value="1"/>
</dbReference>
<dbReference type="InterPro" id="IPR040725">
    <property type="entry name" value="PheRS_DBD3"/>
</dbReference>
<protein>
    <recommendedName>
        <fullName evidence="6">Phenylalanine--tRNA ligase alpha subunit</fullName>
        <ecNumber evidence="5">6.1.1.20</ecNumber>
    </recommendedName>
    <alternativeName>
        <fullName evidence="15">Phenylalanyl-tRNA synthetase alpha subunit</fullName>
    </alternativeName>
</protein>
<evidence type="ECO:0000256" key="2">
    <source>
        <dbReference type="ARBA" id="ARBA00004496"/>
    </source>
</evidence>
<sequence>MAPPASNTPAGDLTSEVLQALSKADPISSTETFADVPFESLKAALDRLASRSMVAYEQVEREEAFLEPEAEVIVSHGSHEARVFEAVRQALDGLSIQDLESQIGDKTVTKLGQGKAFKEKWIKKDGAKLVALVETINDVTRDQLKVIQETRTHDAKIIADLKKRKLLKMQKVISFRITKGPKFALEMVKEETDLTAEMLASGAWKTATFKPYNFKALGADQNAGALHPLNKVRHEFRQIFFEMGFTEMPTNQFVESGFWNFDTLFVPQQHPARDLQDTFYVSDPPKAGRPGPVSADDKADYDAYFENVRQVHESGKYGSIGYRYPWSEDESLRLVLRTHTTSVSSAMLQKLAGQRKDGHVPPARYFSIDRVFRNETVDATHLCEFHQVEGVIADYGLTLGGLMEFMEIFFNAMGVTDLRFKPAYNPYTEPSMEIFSYHKGLNKLIEIGNSGIFRPEMLEAMGLPKDMRVFGFGLSLERPTMIKYGISNIRELLGHQVDLNFIQKNPAVRLDKN</sequence>
<keyword evidence="12" id="KW-0460">Magnesium</keyword>
<comment type="catalytic activity">
    <reaction evidence="16">
        <text>tRNA(Phe) + L-phenylalanine + ATP = L-phenylalanyl-tRNA(Phe) + AMP + diphosphate + H(+)</text>
        <dbReference type="Rhea" id="RHEA:19413"/>
        <dbReference type="Rhea" id="RHEA-COMP:9668"/>
        <dbReference type="Rhea" id="RHEA-COMP:9699"/>
        <dbReference type="ChEBI" id="CHEBI:15378"/>
        <dbReference type="ChEBI" id="CHEBI:30616"/>
        <dbReference type="ChEBI" id="CHEBI:33019"/>
        <dbReference type="ChEBI" id="CHEBI:58095"/>
        <dbReference type="ChEBI" id="CHEBI:78442"/>
        <dbReference type="ChEBI" id="CHEBI:78531"/>
        <dbReference type="ChEBI" id="CHEBI:456215"/>
        <dbReference type="EC" id="6.1.1.20"/>
    </reaction>
</comment>
<name>A0AAN6RS57_9PEZI</name>
<keyword evidence="13" id="KW-0648">Protein biosynthesis</keyword>
<dbReference type="Gene3D" id="3.30.1370.240">
    <property type="match status" value="1"/>
</dbReference>
<dbReference type="InterPro" id="IPR045864">
    <property type="entry name" value="aa-tRNA-synth_II/BPL/LPL"/>
</dbReference>
<keyword evidence="8" id="KW-0436">Ligase</keyword>
<gene>
    <name evidence="18" type="ORF">C8A05DRAFT_45930</name>
</gene>
<reference evidence="18" key="1">
    <citation type="journal article" date="2023" name="Mol. Phylogenet. Evol.">
        <title>Genome-scale phylogeny and comparative genomics of the fungal order Sordariales.</title>
        <authorList>
            <person name="Hensen N."/>
            <person name="Bonometti L."/>
            <person name="Westerberg I."/>
            <person name="Brannstrom I.O."/>
            <person name="Guillou S."/>
            <person name="Cros-Aarteil S."/>
            <person name="Calhoun S."/>
            <person name="Haridas S."/>
            <person name="Kuo A."/>
            <person name="Mondo S."/>
            <person name="Pangilinan J."/>
            <person name="Riley R."/>
            <person name="LaButti K."/>
            <person name="Andreopoulos B."/>
            <person name="Lipzen A."/>
            <person name="Chen C."/>
            <person name="Yan M."/>
            <person name="Daum C."/>
            <person name="Ng V."/>
            <person name="Clum A."/>
            <person name="Steindorff A."/>
            <person name="Ohm R.A."/>
            <person name="Martin F."/>
            <person name="Silar P."/>
            <person name="Natvig D.O."/>
            <person name="Lalanne C."/>
            <person name="Gautier V."/>
            <person name="Ament-Velasquez S.L."/>
            <person name="Kruys A."/>
            <person name="Hutchinson M.I."/>
            <person name="Powell A.J."/>
            <person name="Barry K."/>
            <person name="Miller A.N."/>
            <person name="Grigoriev I.V."/>
            <person name="Debuchy R."/>
            <person name="Gladieux P."/>
            <person name="Hiltunen Thoren M."/>
            <person name="Johannesson H."/>
        </authorList>
    </citation>
    <scope>NUCLEOTIDE SEQUENCE</scope>
    <source>
        <strain evidence="18">CBS 103.79</strain>
    </source>
</reference>
<comment type="subunit">
    <text evidence="4">Tetramer of two alpha and two beta subunits.</text>
</comment>
<evidence type="ECO:0000256" key="15">
    <source>
        <dbReference type="ARBA" id="ARBA00030612"/>
    </source>
</evidence>
<dbReference type="GO" id="GO:0006432">
    <property type="term" value="P:phenylalanyl-tRNA aminoacylation"/>
    <property type="evidence" value="ECO:0007669"/>
    <property type="project" value="InterPro"/>
</dbReference>
<dbReference type="GO" id="GO:0000049">
    <property type="term" value="F:tRNA binding"/>
    <property type="evidence" value="ECO:0007669"/>
    <property type="project" value="InterPro"/>
</dbReference>
<evidence type="ECO:0000256" key="10">
    <source>
        <dbReference type="ARBA" id="ARBA00022741"/>
    </source>
</evidence>
<dbReference type="InterPro" id="IPR004529">
    <property type="entry name" value="Phe-tRNA-synth_IIc_asu"/>
</dbReference>
<comment type="similarity">
    <text evidence="3">Belongs to the class-II aminoacyl-tRNA synthetase family. Phe-tRNA synthetase alpha subunit type 2 subfamily.</text>
</comment>
<dbReference type="InterPro" id="IPR006195">
    <property type="entry name" value="aa-tRNA-synth_II"/>
</dbReference>
<comment type="caution">
    <text evidence="18">The sequence shown here is derived from an EMBL/GenBank/DDBJ whole genome shotgun (WGS) entry which is preliminary data.</text>
</comment>
<evidence type="ECO:0000256" key="8">
    <source>
        <dbReference type="ARBA" id="ARBA00022598"/>
    </source>
</evidence>
<evidence type="ECO:0000256" key="7">
    <source>
        <dbReference type="ARBA" id="ARBA00022490"/>
    </source>
</evidence>
<keyword evidence="14 18" id="KW-0030">Aminoacyl-tRNA synthetase</keyword>
<dbReference type="Gene3D" id="1.10.10.2330">
    <property type="match status" value="1"/>
</dbReference>
<dbReference type="Pfam" id="PF18553">
    <property type="entry name" value="PheRS_DBD3"/>
    <property type="match status" value="1"/>
</dbReference>
<organism evidence="18 19">
    <name type="scientific">Staphylotrichum tortipilum</name>
    <dbReference type="NCBI Taxonomy" id="2831512"/>
    <lineage>
        <taxon>Eukaryota</taxon>
        <taxon>Fungi</taxon>
        <taxon>Dikarya</taxon>
        <taxon>Ascomycota</taxon>
        <taxon>Pezizomycotina</taxon>
        <taxon>Sordariomycetes</taxon>
        <taxon>Sordariomycetidae</taxon>
        <taxon>Sordariales</taxon>
        <taxon>Chaetomiaceae</taxon>
        <taxon>Staphylotrichum</taxon>
    </lineage>
</organism>
<keyword evidence="11" id="KW-0067">ATP-binding</keyword>
<keyword evidence="19" id="KW-1185">Reference proteome</keyword>
<dbReference type="GO" id="GO:0009328">
    <property type="term" value="C:phenylalanine-tRNA ligase complex"/>
    <property type="evidence" value="ECO:0007669"/>
    <property type="project" value="TreeGrafter"/>
</dbReference>
<evidence type="ECO:0000259" key="17">
    <source>
        <dbReference type="PROSITE" id="PS50862"/>
    </source>
</evidence>
<evidence type="ECO:0000256" key="13">
    <source>
        <dbReference type="ARBA" id="ARBA00022917"/>
    </source>
</evidence>
<dbReference type="FunFam" id="3.30.930.10:FF:000028">
    <property type="entry name" value="Phenylalanyl-tRNA synthetase alpha chain"/>
    <property type="match status" value="1"/>
</dbReference>
<keyword evidence="10" id="KW-0547">Nucleotide-binding</keyword>
<dbReference type="NCBIfam" id="TIGR00468">
    <property type="entry name" value="pheS"/>
    <property type="match status" value="1"/>
</dbReference>
<dbReference type="InterPro" id="IPR002319">
    <property type="entry name" value="Phenylalanyl-tRNA_Synthase"/>
</dbReference>
<dbReference type="FunFam" id="1.10.10.2330:FF:000002">
    <property type="entry name" value="Phenylalanyl-tRNA synthetase alpha chain"/>
    <property type="match status" value="1"/>
</dbReference>
<dbReference type="GO" id="GO:0004826">
    <property type="term" value="F:phenylalanine-tRNA ligase activity"/>
    <property type="evidence" value="ECO:0007669"/>
    <property type="project" value="UniProtKB-EC"/>
</dbReference>
<reference evidence="18" key="2">
    <citation type="submission" date="2023-05" db="EMBL/GenBank/DDBJ databases">
        <authorList>
            <consortium name="Lawrence Berkeley National Laboratory"/>
            <person name="Steindorff A."/>
            <person name="Hensen N."/>
            <person name="Bonometti L."/>
            <person name="Westerberg I."/>
            <person name="Brannstrom I.O."/>
            <person name="Guillou S."/>
            <person name="Cros-Aarteil S."/>
            <person name="Calhoun S."/>
            <person name="Haridas S."/>
            <person name="Kuo A."/>
            <person name="Mondo S."/>
            <person name="Pangilinan J."/>
            <person name="Riley R."/>
            <person name="Labutti K."/>
            <person name="Andreopoulos B."/>
            <person name="Lipzen A."/>
            <person name="Chen C."/>
            <person name="Yanf M."/>
            <person name="Daum C."/>
            <person name="Ng V."/>
            <person name="Clum A."/>
            <person name="Ohm R."/>
            <person name="Martin F."/>
            <person name="Silar P."/>
            <person name="Natvig D."/>
            <person name="Lalanne C."/>
            <person name="Gautier V."/>
            <person name="Ament-Velasquez S.L."/>
            <person name="Kruys A."/>
            <person name="Hutchinson M.I."/>
            <person name="Powell A.J."/>
            <person name="Barry K."/>
            <person name="Miller A.N."/>
            <person name="Grigoriev I.V."/>
            <person name="Debuchy R."/>
            <person name="Gladieux P."/>
            <person name="Thoren M.H."/>
            <person name="Johannesson H."/>
        </authorList>
    </citation>
    <scope>NUCLEOTIDE SEQUENCE</scope>
    <source>
        <strain evidence="18">CBS 103.79</strain>
    </source>
</reference>
<proteinExistence type="inferred from homology"/>
<accession>A0AAN6RS57</accession>
<evidence type="ECO:0000256" key="14">
    <source>
        <dbReference type="ARBA" id="ARBA00023146"/>
    </source>
</evidence>
<evidence type="ECO:0000256" key="12">
    <source>
        <dbReference type="ARBA" id="ARBA00022842"/>
    </source>
</evidence>
<comment type="cofactor">
    <cofactor evidence="1">
        <name>Mg(2+)</name>
        <dbReference type="ChEBI" id="CHEBI:18420"/>
    </cofactor>
</comment>
<dbReference type="Gene3D" id="1.10.10.2320">
    <property type="match status" value="1"/>
</dbReference>
<dbReference type="NCBIfam" id="NF003210">
    <property type="entry name" value="PRK04172.1"/>
    <property type="match status" value="1"/>
</dbReference>
<evidence type="ECO:0000256" key="16">
    <source>
        <dbReference type="ARBA" id="ARBA00049255"/>
    </source>
</evidence>
<evidence type="ECO:0000256" key="4">
    <source>
        <dbReference type="ARBA" id="ARBA00011209"/>
    </source>
</evidence>
<dbReference type="GO" id="GO:0005524">
    <property type="term" value="F:ATP binding"/>
    <property type="evidence" value="ECO:0007669"/>
    <property type="project" value="UniProtKB-KW"/>
</dbReference>
<keyword evidence="7" id="KW-0963">Cytoplasm</keyword>
<dbReference type="Proteomes" id="UP001303889">
    <property type="component" value="Unassembled WGS sequence"/>
</dbReference>
<dbReference type="PROSITE" id="PS50862">
    <property type="entry name" value="AA_TRNA_LIGASE_II"/>
    <property type="match status" value="1"/>
</dbReference>
<evidence type="ECO:0000256" key="9">
    <source>
        <dbReference type="ARBA" id="ARBA00022723"/>
    </source>
</evidence>
<evidence type="ECO:0000256" key="3">
    <source>
        <dbReference type="ARBA" id="ARBA00006703"/>
    </source>
</evidence>